<keyword evidence="3" id="KW-1185">Reference proteome</keyword>
<name>A0ABQ3HEE4_9ACTN</name>
<dbReference type="PANTHER" id="PTHR43685">
    <property type="entry name" value="GLYCOSYLTRANSFERASE"/>
    <property type="match status" value="1"/>
</dbReference>
<accession>A0ABQ3HEE4</accession>
<organism evidence="2 3">
    <name type="scientific">Nocardioides flavus</name>
    <name type="common">ex Wang et al. 2016</name>
    <dbReference type="NCBI Taxonomy" id="2058780"/>
    <lineage>
        <taxon>Bacteria</taxon>
        <taxon>Bacillati</taxon>
        <taxon>Actinomycetota</taxon>
        <taxon>Actinomycetes</taxon>
        <taxon>Propionibacteriales</taxon>
        <taxon>Nocardioidaceae</taxon>
        <taxon>Nocardioides</taxon>
    </lineage>
</organism>
<sequence>MGEARVSVVVPSRGGAARLPVLFEALTKQDFADPWEVVVVLDGVVDESAQVIDRYAEQLPIRCIELDYNMGRSAALNAGFAEATGDILVRCDDDLVPSISYLSLHATAHRAGPVGAVGLYRNVYPDNSYARAYGRDWDVRFRQQAYSTPSDQRWRYWAGNVSVSRDTWASVGPYDTSFRSYGWEDVDWGYRLHRLGIPVVLEPELETVHRIAATTTVTRSQRAFYAGAAKRHFEKKHDVSPSASGSGAWNSIVRVAASRLNEPGVSKVARVVDSLTNRLPPGAARKLIALSVESAATAGYAKASNEGLI</sequence>
<comment type="caution">
    <text evidence="2">The sequence shown here is derived from an EMBL/GenBank/DDBJ whole genome shotgun (WGS) entry which is preliminary data.</text>
</comment>
<dbReference type="InterPro" id="IPR050834">
    <property type="entry name" value="Glycosyltransf_2"/>
</dbReference>
<dbReference type="Proteomes" id="UP000597341">
    <property type="component" value="Unassembled WGS sequence"/>
</dbReference>
<dbReference type="PANTHER" id="PTHR43685:SF3">
    <property type="entry name" value="SLR2126 PROTEIN"/>
    <property type="match status" value="1"/>
</dbReference>
<gene>
    <name evidence="2" type="ORF">GCM10011376_00400</name>
</gene>
<protein>
    <recommendedName>
        <fullName evidence="1">Glycosyltransferase 2-like domain-containing protein</fullName>
    </recommendedName>
</protein>
<proteinExistence type="predicted"/>
<dbReference type="Pfam" id="PF00535">
    <property type="entry name" value="Glycos_transf_2"/>
    <property type="match status" value="1"/>
</dbReference>
<dbReference type="EMBL" id="BNAD01000001">
    <property type="protein sequence ID" value="GHE14874.1"/>
    <property type="molecule type" value="Genomic_DNA"/>
</dbReference>
<dbReference type="CDD" id="cd00761">
    <property type="entry name" value="Glyco_tranf_GTA_type"/>
    <property type="match status" value="1"/>
</dbReference>
<dbReference type="InterPro" id="IPR029044">
    <property type="entry name" value="Nucleotide-diphossugar_trans"/>
</dbReference>
<evidence type="ECO:0000313" key="2">
    <source>
        <dbReference type="EMBL" id="GHE14874.1"/>
    </source>
</evidence>
<feature type="domain" description="Glycosyltransferase 2-like" evidence="1">
    <location>
        <begin position="7"/>
        <end position="144"/>
    </location>
</feature>
<dbReference type="Gene3D" id="3.90.550.10">
    <property type="entry name" value="Spore Coat Polysaccharide Biosynthesis Protein SpsA, Chain A"/>
    <property type="match status" value="1"/>
</dbReference>
<evidence type="ECO:0000259" key="1">
    <source>
        <dbReference type="Pfam" id="PF00535"/>
    </source>
</evidence>
<evidence type="ECO:0000313" key="3">
    <source>
        <dbReference type="Proteomes" id="UP000597341"/>
    </source>
</evidence>
<dbReference type="InterPro" id="IPR001173">
    <property type="entry name" value="Glyco_trans_2-like"/>
</dbReference>
<reference evidence="3" key="1">
    <citation type="journal article" date="2019" name="Int. J. Syst. Evol. Microbiol.">
        <title>The Global Catalogue of Microorganisms (GCM) 10K type strain sequencing project: providing services to taxonomists for standard genome sequencing and annotation.</title>
        <authorList>
            <consortium name="The Broad Institute Genomics Platform"/>
            <consortium name="The Broad Institute Genome Sequencing Center for Infectious Disease"/>
            <person name="Wu L."/>
            <person name="Ma J."/>
        </authorList>
    </citation>
    <scope>NUCLEOTIDE SEQUENCE [LARGE SCALE GENOMIC DNA]</scope>
    <source>
        <strain evidence="3">CGMCC 1.12791</strain>
    </source>
</reference>
<dbReference type="SUPFAM" id="SSF53448">
    <property type="entry name" value="Nucleotide-diphospho-sugar transferases"/>
    <property type="match status" value="1"/>
</dbReference>
<dbReference type="RefSeq" id="WP_268245526.1">
    <property type="nucleotide sequence ID" value="NZ_BNAD01000001.1"/>
</dbReference>